<evidence type="ECO:0000313" key="2">
    <source>
        <dbReference type="Proteomes" id="UP000316429"/>
    </source>
</evidence>
<dbReference type="InterPro" id="IPR010281">
    <property type="entry name" value="DUF885"/>
</dbReference>
<dbReference type="Pfam" id="PF05960">
    <property type="entry name" value="DUF885"/>
    <property type="match status" value="1"/>
</dbReference>
<dbReference type="PANTHER" id="PTHR33361:SF2">
    <property type="entry name" value="DUF885 DOMAIN-CONTAINING PROTEIN"/>
    <property type="match status" value="1"/>
</dbReference>
<evidence type="ECO:0000313" key="1">
    <source>
        <dbReference type="EMBL" id="TPP05880.1"/>
    </source>
</evidence>
<dbReference type="EMBL" id="VFYP01000004">
    <property type="protein sequence ID" value="TPP05880.1"/>
    <property type="molecule type" value="Genomic_DNA"/>
</dbReference>
<proteinExistence type="predicted"/>
<dbReference type="PANTHER" id="PTHR33361">
    <property type="entry name" value="GLR0591 PROTEIN"/>
    <property type="match status" value="1"/>
</dbReference>
<name>A0A504TWQ4_9HYPH</name>
<reference evidence="1 2" key="1">
    <citation type="submission" date="2019-06" db="EMBL/GenBank/DDBJ databases">
        <title>Rhizobium sp. CL12 isolated from roots of soybean.</title>
        <authorList>
            <person name="Wang C."/>
        </authorList>
    </citation>
    <scope>NUCLEOTIDE SEQUENCE [LARGE SCALE GENOMIC DNA]</scope>
    <source>
        <strain evidence="1 2">CL12</strain>
    </source>
</reference>
<dbReference type="Proteomes" id="UP000316429">
    <property type="component" value="Unassembled WGS sequence"/>
</dbReference>
<dbReference type="OrthoDB" id="7937304at2"/>
<dbReference type="RefSeq" id="WP_140831010.1">
    <property type="nucleotide sequence ID" value="NZ_VFYP01000004.1"/>
</dbReference>
<keyword evidence="2" id="KW-1185">Reference proteome</keyword>
<accession>A0A504TWQ4</accession>
<organism evidence="1 2">
    <name type="scientific">Rhizobium glycinendophyticum</name>
    <dbReference type="NCBI Taxonomy" id="2589807"/>
    <lineage>
        <taxon>Bacteria</taxon>
        <taxon>Pseudomonadati</taxon>
        <taxon>Pseudomonadota</taxon>
        <taxon>Alphaproteobacteria</taxon>
        <taxon>Hyphomicrobiales</taxon>
        <taxon>Rhizobiaceae</taxon>
        <taxon>Rhizobium/Agrobacterium group</taxon>
        <taxon>Rhizobium</taxon>
    </lineage>
</organism>
<sequence length="540" mass="60059">MTERRYDPSLVDAFLKHHWTFRPVDATFMGDKTHDALLPPCGPETLAEELAGIAALEGQLADTLEPEAPGDRLDRRMMLGELAFQKAAAEGRPRLANPAWYSGEAAFAIISLLLPQSAPVRRGGLIARLNALPTFLQSALDRLNGQAIPESWTARARREAWAMAEFLRSDIRLHDEFADEWTLPATMAAEAFDAFASGLSGFADADPACGEEHLTLVMKTVHGLDFGPRKAVERAQEAFDRMGDELVEMARRIDPAKSWQELIAGLVDRHPVDQQSVIQSYRDHDLVARRDGAMLVTSAEDYGLDYRWMSPCFRKISQSLYFLFYRSPPGLNPGEGSVYWVTPPGDDKSAFLRGNNTATVKTIHSVHHGGVGHHTQNARARAASSRLARIAGTDCALGLAFLGSGTMIEGWACYVEDLLMEAPGFYDPTEILLLKQYERRNAASVLVDVKLHLGDWTIKEAMAFYRDEAGFAAQRVESEVVRNSMLPGSRLMYWIGVEGIKDLRRRWKGDTLGFHDTLLSYGHMPLAWIGEEMQRAGQLK</sequence>
<gene>
    <name evidence="1" type="ORF">FJQ55_19260</name>
</gene>
<protein>
    <submittedName>
        <fullName evidence="1">DUF885 domain-containing protein</fullName>
    </submittedName>
</protein>
<comment type="caution">
    <text evidence="1">The sequence shown here is derived from an EMBL/GenBank/DDBJ whole genome shotgun (WGS) entry which is preliminary data.</text>
</comment>
<dbReference type="AlphaFoldDB" id="A0A504TWQ4"/>